<dbReference type="Pfam" id="PF00929">
    <property type="entry name" value="RNase_T"/>
    <property type="match status" value="1"/>
</dbReference>
<dbReference type="KEGG" id="pbu:L21SP3_00287"/>
<keyword evidence="3" id="KW-1185">Reference proteome</keyword>
<dbReference type="OrthoDB" id="9776650at2"/>
<dbReference type="CDD" id="cd06130">
    <property type="entry name" value="DNA_pol_III_epsilon_like"/>
    <property type="match status" value="1"/>
</dbReference>
<gene>
    <name evidence="2" type="primary">polC_1</name>
    <name evidence="2" type="ORF">L21SP3_00287</name>
</gene>
<evidence type="ECO:0000313" key="2">
    <source>
        <dbReference type="EMBL" id="AQQ08504.1"/>
    </source>
</evidence>
<dbReference type="InterPro" id="IPR036397">
    <property type="entry name" value="RNaseH_sf"/>
</dbReference>
<accession>A0A1Q2HML7</accession>
<dbReference type="SMART" id="SM00479">
    <property type="entry name" value="EXOIII"/>
    <property type="match status" value="1"/>
</dbReference>
<dbReference type="InterPro" id="IPR001357">
    <property type="entry name" value="BRCT_dom"/>
</dbReference>
<dbReference type="PANTHER" id="PTHR30231:SF42">
    <property type="entry name" value="EXONUCLEASE"/>
    <property type="match status" value="1"/>
</dbReference>
<keyword evidence="2" id="KW-0548">Nucleotidyltransferase</keyword>
<dbReference type="InterPro" id="IPR013520">
    <property type="entry name" value="Ribonucl_H"/>
</dbReference>
<organism evidence="2 3">
    <name type="scientific">Sedimentisphaera cyanobacteriorum</name>
    <dbReference type="NCBI Taxonomy" id="1940790"/>
    <lineage>
        <taxon>Bacteria</taxon>
        <taxon>Pseudomonadati</taxon>
        <taxon>Planctomycetota</taxon>
        <taxon>Phycisphaerae</taxon>
        <taxon>Sedimentisphaerales</taxon>
        <taxon>Sedimentisphaeraceae</taxon>
        <taxon>Sedimentisphaera</taxon>
    </lineage>
</organism>
<dbReference type="AlphaFoldDB" id="A0A1Q2HML7"/>
<dbReference type="GO" id="GO:0003887">
    <property type="term" value="F:DNA-directed DNA polymerase activity"/>
    <property type="evidence" value="ECO:0007669"/>
    <property type="project" value="UniProtKB-EC"/>
</dbReference>
<name>A0A1Q2HML7_9BACT</name>
<protein>
    <submittedName>
        <fullName evidence="2">DNA polymerase III PolC-type</fullName>
        <ecNumber evidence="2">2.7.7.7</ecNumber>
    </submittedName>
</protein>
<dbReference type="PANTHER" id="PTHR30231">
    <property type="entry name" value="DNA POLYMERASE III SUBUNIT EPSILON"/>
    <property type="match status" value="1"/>
</dbReference>
<dbReference type="SUPFAM" id="SSF52113">
    <property type="entry name" value="BRCT domain"/>
    <property type="match status" value="1"/>
</dbReference>
<dbReference type="STRING" id="1940790.L21SP3_00287"/>
<feature type="domain" description="Exonuclease" evidence="1">
    <location>
        <begin position="2"/>
        <end position="166"/>
    </location>
</feature>
<dbReference type="Gene3D" id="3.30.420.10">
    <property type="entry name" value="Ribonuclease H-like superfamily/Ribonuclease H"/>
    <property type="match status" value="1"/>
</dbReference>
<dbReference type="GO" id="GO:0003676">
    <property type="term" value="F:nucleic acid binding"/>
    <property type="evidence" value="ECO:0007669"/>
    <property type="project" value="InterPro"/>
</dbReference>
<keyword evidence="2" id="KW-0808">Transferase</keyword>
<reference evidence="3" key="1">
    <citation type="submission" date="2017-02" db="EMBL/GenBank/DDBJ databases">
        <title>Comparative genomics and description of representatives of a novel lineage of planctomycetes thriving in anoxic sediments.</title>
        <authorList>
            <person name="Spring S."/>
            <person name="Bunk B."/>
            <person name="Sproer C."/>
            <person name="Klenk H.-P."/>
        </authorList>
    </citation>
    <scope>NUCLEOTIDE SEQUENCE [LARGE SCALE GENOMIC DNA]</scope>
    <source>
        <strain evidence="3">L21-RPul-D3</strain>
    </source>
</reference>
<dbReference type="InterPro" id="IPR036420">
    <property type="entry name" value="BRCT_dom_sf"/>
</dbReference>
<proteinExistence type="predicted"/>
<evidence type="ECO:0000259" key="1">
    <source>
        <dbReference type="SMART" id="SM00479"/>
    </source>
</evidence>
<dbReference type="RefSeq" id="WP_077541786.1">
    <property type="nucleotide sequence ID" value="NZ_CP019633.1"/>
</dbReference>
<dbReference type="CDD" id="cd17748">
    <property type="entry name" value="BRCT_DNA_ligase_like"/>
    <property type="match status" value="1"/>
</dbReference>
<dbReference type="EC" id="2.7.7.7" evidence="2"/>
<dbReference type="GO" id="GO:0005829">
    <property type="term" value="C:cytosol"/>
    <property type="evidence" value="ECO:0007669"/>
    <property type="project" value="TreeGrafter"/>
</dbReference>
<dbReference type="EMBL" id="CP019633">
    <property type="protein sequence ID" value="AQQ08504.1"/>
    <property type="molecule type" value="Genomic_DNA"/>
</dbReference>
<dbReference type="InterPro" id="IPR012337">
    <property type="entry name" value="RNaseH-like_sf"/>
</dbReference>
<sequence>MDFVAIDVETANADMASICQIGVAKYSDGTLIEEWSSLVDPEDYFDFRNIDIHGITEEDVEGKPIFPELVSQLADLLNGTVCVSHTHFDRVSIARALEKYGLPGFDTTWLDSARVARRAWEEFSWGGYGLANVCNKIGYEFKHHDALEDAKASGRVLLAAIEQTGLDISAWLKRVNQPIDPNNVSTGAAIRRDGNPEGELYKRKTKRKTKIKRDGNPEGELYGEIMVFTGALEIPRREAADLAASIGCTVAAGITKKTTLLVVGDQDISKLAGKEKSSKHIKAMQLIKKGQSIRILKESDFKELVNHASRIA</sequence>
<dbReference type="GO" id="GO:0008408">
    <property type="term" value="F:3'-5' exonuclease activity"/>
    <property type="evidence" value="ECO:0007669"/>
    <property type="project" value="TreeGrafter"/>
</dbReference>
<dbReference type="Gene3D" id="3.40.50.10190">
    <property type="entry name" value="BRCT domain"/>
    <property type="match status" value="1"/>
</dbReference>
<evidence type="ECO:0000313" key="3">
    <source>
        <dbReference type="Proteomes" id="UP000188273"/>
    </source>
</evidence>
<dbReference type="SUPFAM" id="SSF53098">
    <property type="entry name" value="Ribonuclease H-like"/>
    <property type="match status" value="1"/>
</dbReference>
<dbReference type="Proteomes" id="UP000188273">
    <property type="component" value="Chromosome"/>
</dbReference>
<dbReference type="Pfam" id="PF00533">
    <property type="entry name" value="BRCT"/>
    <property type="match status" value="1"/>
</dbReference>